<evidence type="ECO:0000256" key="8">
    <source>
        <dbReference type="ARBA" id="ARBA00023180"/>
    </source>
</evidence>
<comment type="similarity">
    <text evidence="3 10">Belongs to the glycosyl hydrolase 76 family.</text>
</comment>
<dbReference type="AlphaFoldDB" id="W3WTX0"/>
<dbReference type="GO" id="GO:0016052">
    <property type="term" value="P:carbohydrate catabolic process"/>
    <property type="evidence" value="ECO:0007669"/>
    <property type="project" value="InterPro"/>
</dbReference>
<dbReference type="STRING" id="1229662.W3WTX0"/>
<reference evidence="13" key="1">
    <citation type="journal article" date="2015" name="BMC Genomics">
        <title>Genomic and transcriptomic analysis of the endophytic fungus Pestalotiopsis fici reveals its lifestyle and high potential for synthesis of natural products.</title>
        <authorList>
            <person name="Wang X."/>
            <person name="Zhang X."/>
            <person name="Liu L."/>
            <person name="Xiang M."/>
            <person name="Wang W."/>
            <person name="Sun X."/>
            <person name="Che Y."/>
            <person name="Guo L."/>
            <person name="Liu G."/>
            <person name="Guo L."/>
            <person name="Wang C."/>
            <person name="Yin W.B."/>
            <person name="Stadler M."/>
            <person name="Zhang X."/>
            <person name="Liu X."/>
        </authorList>
    </citation>
    <scope>NUCLEOTIDE SEQUENCE [LARGE SCALE GENOMIC DNA]</scope>
    <source>
        <strain evidence="13">W106-1 / CGMCC3.15140</strain>
    </source>
</reference>
<evidence type="ECO:0000313" key="12">
    <source>
        <dbReference type="EMBL" id="ETS77300.1"/>
    </source>
</evidence>
<dbReference type="Gene3D" id="1.50.10.20">
    <property type="match status" value="1"/>
</dbReference>
<dbReference type="KEGG" id="pfy:PFICI_11174"/>
<keyword evidence="9 10" id="KW-0326">Glycosidase</keyword>
<name>W3WTX0_PESFW</name>
<sequence>MTPGILPGPPPDGDYYWWIGGAMWGTLLDYRYYTDDKSYDDTIMQALVHQSGEQHDFMPKNWSASMGNDDQAFWALATLVAAETGFTDPAADTDLDWLALAQAVFNEQTDAGRRTYTGSCSGLLRWQAIQYNNGWDYINTIANSCYFNIGARLARYFQNDTLANVVGETYDMLVGVDYIDAEGNIYDGGHEEEDCKDINKAQFSYNAALMIQGLAHLYNMTEADTWKEKIDLLLPRTLEFFFPNGTAVEPACEFGGTCTTDMLSFKGFLHRWLQSTAYLASYTAEQITPILKSSAQSAVDQCTGGTNGRMCGFKWSSGSYDGTTGACQQMSVLASLISLLPTPETGILTNTTGGTSKGDPNAGSDLDSHFEALAEITTADKAGAGILTVIFLGMGLGAYVWMSI</sequence>
<dbReference type="GO" id="GO:0008496">
    <property type="term" value="F:mannan endo-1,6-alpha-mannosidase activity"/>
    <property type="evidence" value="ECO:0007669"/>
    <property type="project" value="UniProtKB-UniRule"/>
</dbReference>
<dbReference type="HOGENOM" id="CLU_025694_1_1_1"/>
<dbReference type="eggNOG" id="ENOG502QSWP">
    <property type="taxonomic scope" value="Eukaryota"/>
</dbReference>
<dbReference type="SUPFAM" id="SSF48208">
    <property type="entry name" value="Six-hairpin glycosidases"/>
    <property type="match status" value="1"/>
</dbReference>
<feature type="transmembrane region" description="Helical" evidence="11">
    <location>
        <begin position="382"/>
        <end position="402"/>
    </location>
</feature>
<organism evidence="12 13">
    <name type="scientific">Pestalotiopsis fici (strain W106-1 / CGMCC3.15140)</name>
    <dbReference type="NCBI Taxonomy" id="1229662"/>
    <lineage>
        <taxon>Eukaryota</taxon>
        <taxon>Fungi</taxon>
        <taxon>Dikarya</taxon>
        <taxon>Ascomycota</taxon>
        <taxon>Pezizomycotina</taxon>
        <taxon>Sordariomycetes</taxon>
        <taxon>Xylariomycetidae</taxon>
        <taxon>Amphisphaeriales</taxon>
        <taxon>Sporocadaceae</taxon>
        <taxon>Pestalotiopsis</taxon>
    </lineage>
</organism>
<evidence type="ECO:0000256" key="3">
    <source>
        <dbReference type="ARBA" id="ARBA00009699"/>
    </source>
</evidence>
<keyword evidence="5" id="KW-0732">Signal</keyword>
<evidence type="ECO:0000256" key="4">
    <source>
        <dbReference type="ARBA" id="ARBA00012350"/>
    </source>
</evidence>
<dbReference type="Proteomes" id="UP000030651">
    <property type="component" value="Unassembled WGS sequence"/>
</dbReference>
<evidence type="ECO:0000256" key="2">
    <source>
        <dbReference type="ARBA" id="ARBA00004308"/>
    </source>
</evidence>
<dbReference type="GO" id="GO:0009272">
    <property type="term" value="P:fungal-type cell wall biogenesis"/>
    <property type="evidence" value="ECO:0007669"/>
    <property type="project" value="TreeGrafter"/>
</dbReference>
<proteinExistence type="inferred from homology"/>
<keyword evidence="11" id="KW-1133">Transmembrane helix</keyword>
<dbReference type="PANTHER" id="PTHR12145:SF36">
    <property type="entry name" value="MANNAN ENDO-1,6-ALPHA-MANNOSIDASE DCW1"/>
    <property type="match status" value="1"/>
</dbReference>
<dbReference type="InterPro" id="IPR008928">
    <property type="entry name" value="6-hairpin_glycosidase_sf"/>
</dbReference>
<evidence type="ECO:0000256" key="11">
    <source>
        <dbReference type="SAM" id="Phobius"/>
    </source>
</evidence>
<evidence type="ECO:0000313" key="13">
    <source>
        <dbReference type="Proteomes" id="UP000030651"/>
    </source>
</evidence>
<dbReference type="EC" id="3.2.1.101" evidence="4 10"/>
<dbReference type="EMBL" id="KI912116">
    <property type="protein sequence ID" value="ETS77300.1"/>
    <property type="molecule type" value="Genomic_DNA"/>
</dbReference>
<dbReference type="PANTHER" id="PTHR12145">
    <property type="entry name" value="MANNAN ENDO-1,6-ALPHA-MANNOSIDASE DCW1"/>
    <property type="match status" value="1"/>
</dbReference>
<keyword evidence="13" id="KW-1185">Reference proteome</keyword>
<dbReference type="FunFam" id="1.50.10.20:FF:000006">
    <property type="entry name" value="Mannan endo-1,6-alpha-mannosidase"/>
    <property type="match status" value="1"/>
</dbReference>
<protein>
    <recommendedName>
        <fullName evidence="4 10">Mannan endo-1,6-alpha-mannosidase</fullName>
        <ecNumber evidence="4 10">3.2.1.101</ecNumber>
    </recommendedName>
</protein>
<dbReference type="PIRSF" id="PIRSF016302">
    <property type="entry name" value="Man_a_manosd"/>
    <property type="match status" value="1"/>
</dbReference>
<comment type="subcellular location">
    <subcellularLocation>
        <location evidence="2">Endomembrane system</location>
    </subcellularLocation>
</comment>
<evidence type="ECO:0000256" key="7">
    <source>
        <dbReference type="ARBA" id="ARBA00023136"/>
    </source>
</evidence>
<keyword evidence="6 10" id="KW-0378">Hydrolase</keyword>
<dbReference type="Pfam" id="PF03663">
    <property type="entry name" value="Glyco_hydro_76"/>
    <property type="match status" value="1"/>
</dbReference>
<dbReference type="RefSeq" id="XP_007837946.1">
    <property type="nucleotide sequence ID" value="XM_007839755.1"/>
</dbReference>
<evidence type="ECO:0000256" key="10">
    <source>
        <dbReference type="PIRNR" id="PIRNR016302"/>
    </source>
</evidence>
<dbReference type="InParanoid" id="W3WTX0"/>
<keyword evidence="11" id="KW-0812">Transmembrane</keyword>
<dbReference type="GO" id="GO:0012505">
    <property type="term" value="C:endomembrane system"/>
    <property type="evidence" value="ECO:0007669"/>
    <property type="project" value="UniProtKB-SubCell"/>
</dbReference>
<dbReference type="GeneID" id="19276187"/>
<evidence type="ECO:0000256" key="5">
    <source>
        <dbReference type="ARBA" id="ARBA00022729"/>
    </source>
</evidence>
<dbReference type="InterPro" id="IPR014480">
    <property type="entry name" value="Mannan-1_6-alpha_mannosidase"/>
</dbReference>
<evidence type="ECO:0000256" key="9">
    <source>
        <dbReference type="ARBA" id="ARBA00023295"/>
    </source>
</evidence>
<gene>
    <name evidence="12" type="ORF">PFICI_11174</name>
</gene>
<accession>W3WTX0</accession>
<comment type="catalytic activity">
    <reaction evidence="1 10">
        <text>Random hydrolysis of (1-&gt;6)-alpha-D-mannosidic linkages in unbranched (1-&gt;6)-mannans.</text>
        <dbReference type="EC" id="3.2.1.101"/>
    </reaction>
</comment>
<evidence type="ECO:0000256" key="6">
    <source>
        <dbReference type="ARBA" id="ARBA00022801"/>
    </source>
</evidence>
<keyword evidence="8" id="KW-0325">Glycoprotein</keyword>
<dbReference type="OrthoDB" id="4663618at2759"/>
<evidence type="ECO:0000256" key="1">
    <source>
        <dbReference type="ARBA" id="ARBA00001452"/>
    </source>
</evidence>
<keyword evidence="7 11" id="KW-0472">Membrane</keyword>
<dbReference type="InterPro" id="IPR005198">
    <property type="entry name" value="Glyco_hydro_76"/>
</dbReference>